<dbReference type="InterPro" id="IPR017451">
    <property type="entry name" value="F-box-assoc_interact_dom"/>
</dbReference>
<dbReference type="EMBL" id="JACGCM010001564">
    <property type="protein sequence ID" value="KAF6153322.1"/>
    <property type="molecule type" value="Genomic_DNA"/>
</dbReference>
<proteinExistence type="predicted"/>
<sequence>MEEFVVNKKEKTNQHGLQQIGSDGKGEINSNNFVVLHHEIVIEILSRLPVKSSFGKQQEAYHEVFTLGSIDEDWRSVANPPVPIHCRGCCVDGALHWTVDAQHSKDFVLTFSFQEEKFGFLPFPESPNWKWKREKYFPITKNSESIVVRNFTGKRLPYKYLKDSLSKVWGRRVTLR</sequence>
<dbReference type="NCBIfam" id="TIGR01640">
    <property type="entry name" value="F_box_assoc_1"/>
    <property type="match status" value="1"/>
</dbReference>
<dbReference type="PANTHER" id="PTHR31111:SF136">
    <property type="entry name" value="F-BOX ASSOCIATED DOMAIN-CONTAINING PROTEIN"/>
    <property type="match status" value="1"/>
</dbReference>
<evidence type="ECO:0000313" key="2">
    <source>
        <dbReference type="EMBL" id="KAF6153322.1"/>
    </source>
</evidence>
<dbReference type="AlphaFoldDB" id="A0A7J7MEU0"/>
<feature type="domain" description="F-box associated beta-propeller type 3" evidence="1">
    <location>
        <begin position="57"/>
        <end position="127"/>
    </location>
</feature>
<dbReference type="Pfam" id="PF08268">
    <property type="entry name" value="FBA_3"/>
    <property type="match status" value="1"/>
</dbReference>
<evidence type="ECO:0000313" key="3">
    <source>
        <dbReference type="Proteomes" id="UP000541444"/>
    </source>
</evidence>
<reference evidence="2 3" key="1">
    <citation type="journal article" date="2020" name="IScience">
        <title>Genome Sequencing of the Endangered Kingdonia uniflora (Circaeasteraceae, Ranunculales) Reveals Potential Mechanisms of Evolutionary Specialization.</title>
        <authorList>
            <person name="Sun Y."/>
            <person name="Deng T."/>
            <person name="Zhang A."/>
            <person name="Moore M.J."/>
            <person name="Landis J.B."/>
            <person name="Lin N."/>
            <person name="Zhang H."/>
            <person name="Zhang X."/>
            <person name="Huang J."/>
            <person name="Zhang X."/>
            <person name="Sun H."/>
            <person name="Wang H."/>
        </authorList>
    </citation>
    <scope>NUCLEOTIDE SEQUENCE [LARGE SCALE GENOMIC DNA]</scope>
    <source>
        <strain evidence="2">TB1705</strain>
        <tissue evidence="2">Leaf</tissue>
    </source>
</reference>
<evidence type="ECO:0000259" key="1">
    <source>
        <dbReference type="Pfam" id="PF08268"/>
    </source>
</evidence>
<accession>A0A7J7MEU0</accession>
<name>A0A7J7MEU0_9MAGN</name>
<comment type="caution">
    <text evidence="2">The sequence shown here is derived from an EMBL/GenBank/DDBJ whole genome shotgun (WGS) entry which is preliminary data.</text>
</comment>
<dbReference type="InterPro" id="IPR013187">
    <property type="entry name" value="F-box-assoc_dom_typ3"/>
</dbReference>
<dbReference type="Proteomes" id="UP000541444">
    <property type="component" value="Unassembled WGS sequence"/>
</dbReference>
<dbReference type="OrthoDB" id="1051368at2759"/>
<keyword evidence="3" id="KW-1185">Reference proteome</keyword>
<organism evidence="2 3">
    <name type="scientific">Kingdonia uniflora</name>
    <dbReference type="NCBI Taxonomy" id="39325"/>
    <lineage>
        <taxon>Eukaryota</taxon>
        <taxon>Viridiplantae</taxon>
        <taxon>Streptophyta</taxon>
        <taxon>Embryophyta</taxon>
        <taxon>Tracheophyta</taxon>
        <taxon>Spermatophyta</taxon>
        <taxon>Magnoliopsida</taxon>
        <taxon>Ranunculales</taxon>
        <taxon>Circaeasteraceae</taxon>
        <taxon>Kingdonia</taxon>
    </lineage>
</organism>
<gene>
    <name evidence="2" type="ORF">GIB67_003512</name>
</gene>
<dbReference type="PANTHER" id="PTHR31111">
    <property type="entry name" value="BNAA05G37150D PROTEIN-RELATED"/>
    <property type="match status" value="1"/>
</dbReference>
<protein>
    <recommendedName>
        <fullName evidence="1">F-box associated beta-propeller type 3 domain-containing protein</fullName>
    </recommendedName>
</protein>